<dbReference type="InterPro" id="IPR000629">
    <property type="entry name" value="RNA-helicase_DEAD-box_CS"/>
</dbReference>
<dbReference type="GO" id="GO:0005524">
    <property type="term" value="F:ATP binding"/>
    <property type="evidence" value="ECO:0007669"/>
    <property type="project" value="UniProtKB-KW"/>
</dbReference>
<dbReference type="SUPFAM" id="SSF52540">
    <property type="entry name" value="P-loop containing nucleoside triphosphate hydrolases"/>
    <property type="match status" value="1"/>
</dbReference>
<dbReference type="Pfam" id="PF00271">
    <property type="entry name" value="Helicase_C"/>
    <property type="match status" value="1"/>
</dbReference>
<feature type="short sequence motif" description="Q motif" evidence="6">
    <location>
        <begin position="1"/>
        <end position="29"/>
    </location>
</feature>
<dbReference type="AlphaFoldDB" id="A0A979G686"/>
<dbReference type="RefSeq" id="WP_012791605.1">
    <property type="nucleotide sequence ID" value="NC_013132.1"/>
</dbReference>
<evidence type="ECO:0000313" key="13">
    <source>
        <dbReference type="Proteomes" id="UP000002215"/>
    </source>
</evidence>
<evidence type="ECO:0000256" key="4">
    <source>
        <dbReference type="ARBA" id="ARBA00022840"/>
    </source>
</evidence>
<dbReference type="SMART" id="SM00487">
    <property type="entry name" value="DEXDc"/>
    <property type="match status" value="1"/>
</dbReference>
<feature type="domain" description="Helicase C-terminal" evidence="10">
    <location>
        <begin position="234"/>
        <end position="380"/>
    </location>
</feature>
<evidence type="ECO:0000256" key="6">
    <source>
        <dbReference type="PROSITE-ProRule" id="PRU00552"/>
    </source>
</evidence>
<dbReference type="InterPro" id="IPR027417">
    <property type="entry name" value="P-loop_NTPase"/>
</dbReference>
<dbReference type="InterPro" id="IPR014001">
    <property type="entry name" value="Helicase_ATP-bd"/>
</dbReference>
<evidence type="ECO:0000256" key="8">
    <source>
        <dbReference type="SAM" id="MobiDB-lite"/>
    </source>
</evidence>
<dbReference type="InterPro" id="IPR014014">
    <property type="entry name" value="RNA_helicase_DEAD_Q_motif"/>
</dbReference>
<dbReference type="PROSITE" id="PS51194">
    <property type="entry name" value="HELICASE_CTER"/>
    <property type="match status" value="1"/>
</dbReference>
<dbReference type="GO" id="GO:0003676">
    <property type="term" value="F:nucleic acid binding"/>
    <property type="evidence" value="ECO:0007669"/>
    <property type="project" value="InterPro"/>
</dbReference>
<evidence type="ECO:0000256" key="5">
    <source>
        <dbReference type="ARBA" id="ARBA00038437"/>
    </source>
</evidence>
<evidence type="ECO:0000256" key="3">
    <source>
        <dbReference type="ARBA" id="ARBA00022806"/>
    </source>
</evidence>
<dbReference type="PROSITE" id="PS51192">
    <property type="entry name" value="HELICASE_ATP_BIND_1"/>
    <property type="match status" value="1"/>
</dbReference>
<protein>
    <submittedName>
        <fullName evidence="12">DEAD/DEAH box helicase domain protein</fullName>
    </submittedName>
</protein>
<organism evidence="12 13">
    <name type="scientific">Chitinophaga pinensis (strain ATCC 43595 / DSM 2588 / LMG 13176 / NBRC 15968 / NCIMB 11800 / UQM 2034)</name>
    <dbReference type="NCBI Taxonomy" id="485918"/>
    <lineage>
        <taxon>Bacteria</taxon>
        <taxon>Pseudomonadati</taxon>
        <taxon>Bacteroidota</taxon>
        <taxon>Chitinophagia</taxon>
        <taxon>Chitinophagales</taxon>
        <taxon>Chitinophagaceae</taxon>
        <taxon>Chitinophaga</taxon>
    </lineage>
</organism>
<feature type="domain" description="DEAD-box RNA helicase Q" evidence="11">
    <location>
        <begin position="1"/>
        <end position="29"/>
    </location>
</feature>
<dbReference type="InterPro" id="IPR011545">
    <property type="entry name" value="DEAD/DEAH_box_helicase_dom"/>
</dbReference>
<dbReference type="GO" id="GO:0016787">
    <property type="term" value="F:hydrolase activity"/>
    <property type="evidence" value="ECO:0007669"/>
    <property type="project" value="UniProtKB-KW"/>
</dbReference>
<feature type="compositionally biased region" description="Low complexity" evidence="8">
    <location>
        <begin position="413"/>
        <end position="426"/>
    </location>
</feature>
<dbReference type="Proteomes" id="UP000002215">
    <property type="component" value="Chromosome"/>
</dbReference>
<evidence type="ECO:0000256" key="1">
    <source>
        <dbReference type="ARBA" id="ARBA00022741"/>
    </source>
</evidence>
<evidence type="ECO:0000259" key="11">
    <source>
        <dbReference type="PROSITE" id="PS51195"/>
    </source>
</evidence>
<evidence type="ECO:0000313" key="12">
    <source>
        <dbReference type="EMBL" id="ACU61433.1"/>
    </source>
</evidence>
<dbReference type="Gene3D" id="3.40.50.300">
    <property type="entry name" value="P-loop containing nucleotide triphosphate hydrolases"/>
    <property type="match status" value="2"/>
</dbReference>
<dbReference type="InterPro" id="IPR050079">
    <property type="entry name" value="DEAD_box_RNA_helicase"/>
</dbReference>
<comment type="similarity">
    <text evidence="5 7">Belongs to the DEAD box helicase family.</text>
</comment>
<dbReference type="GO" id="GO:0003724">
    <property type="term" value="F:RNA helicase activity"/>
    <property type="evidence" value="ECO:0007669"/>
    <property type="project" value="InterPro"/>
</dbReference>
<evidence type="ECO:0000259" key="10">
    <source>
        <dbReference type="PROSITE" id="PS51194"/>
    </source>
</evidence>
<dbReference type="CDD" id="cd18787">
    <property type="entry name" value="SF2_C_DEAD"/>
    <property type="match status" value="1"/>
</dbReference>
<evidence type="ECO:0000256" key="2">
    <source>
        <dbReference type="ARBA" id="ARBA00022801"/>
    </source>
</evidence>
<name>A0A979G686_CHIPD</name>
<dbReference type="Pfam" id="PF00270">
    <property type="entry name" value="DEAD"/>
    <property type="match status" value="1"/>
</dbReference>
<proteinExistence type="inferred from homology"/>
<dbReference type="PROSITE" id="PS00039">
    <property type="entry name" value="DEAD_ATP_HELICASE"/>
    <property type="match status" value="1"/>
</dbReference>
<feature type="region of interest" description="Disordered" evidence="8">
    <location>
        <begin position="376"/>
        <end position="444"/>
    </location>
</feature>
<dbReference type="KEGG" id="cpi:Cpin_3971"/>
<evidence type="ECO:0000259" key="9">
    <source>
        <dbReference type="PROSITE" id="PS51192"/>
    </source>
</evidence>
<accession>A0A979G686</accession>
<dbReference type="EMBL" id="CP001699">
    <property type="protein sequence ID" value="ACU61433.1"/>
    <property type="molecule type" value="Genomic_DNA"/>
</dbReference>
<dbReference type="GO" id="GO:0005829">
    <property type="term" value="C:cytosol"/>
    <property type="evidence" value="ECO:0007669"/>
    <property type="project" value="TreeGrafter"/>
</dbReference>
<keyword evidence="2 7" id="KW-0378">Hydrolase</keyword>
<keyword evidence="1 7" id="KW-0547">Nucleotide-binding</keyword>
<dbReference type="PANTHER" id="PTHR47959:SF13">
    <property type="entry name" value="ATP-DEPENDENT RNA HELICASE RHLE"/>
    <property type="match status" value="1"/>
</dbReference>
<dbReference type="PANTHER" id="PTHR47959">
    <property type="entry name" value="ATP-DEPENDENT RNA HELICASE RHLE-RELATED"/>
    <property type="match status" value="1"/>
</dbReference>
<dbReference type="PROSITE" id="PS51195">
    <property type="entry name" value="Q_MOTIF"/>
    <property type="match status" value="1"/>
</dbReference>
<gene>
    <name evidence="12" type="ordered locus">Cpin_3971</name>
</gene>
<sequence length="444" mass="48931">MYFDEFDLDDRVLDGIDAMGYTTATPVQEKVIPPIIAGKDILACAQTGTGKTAAFLLPILHRLITEPHDARKINSLIIVPTRELAVQIAQTLEGMSYFTSVSSIAVYGGSNGALFAAEKKALTSGVDIVICTPGRMIAHLNMGYVKLDAVKYLVLDEADRMLDMGFSDDIIRITSTLPKERQNLLFSATMPDKIRKLALKILHQPEEINIAISKPPEKIVQEAFVVFEEQKTGLIKQLLARKEFGCIIIFCSRKQNVKQLTYELKKARFSVEEIHSDLEQDKREQVLMDFKNKKLKMLVATDILSRGIDIEDIDLVINYDVPNDAEDYIHRIGRTARAATDGTAYTIISEKEQRKFARIEEVLGKPVTKAEVPAALGPVPEYSPKPFRSGGGKRPQGKKRPGGGGGGNRNHSKPGGNQGPRPQGGHPQHHKSKNNSGGKPATQP</sequence>
<reference evidence="13" key="1">
    <citation type="submission" date="2009-08" db="EMBL/GenBank/DDBJ databases">
        <title>The complete genome of Chitinophaga pinensis DSM 2588.</title>
        <authorList>
            <consortium name="US DOE Joint Genome Institute (JGI-PGF)"/>
            <person name="Lucas S."/>
            <person name="Copeland A."/>
            <person name="Lapidus A."/>
            <person name="Glavina del Rio T."/>
            <person name="Dalin E."/>
            <person name="Tice H."/>
            <person name="Bruce D."/>
            <person name="Goodwin L."/>
            <person name="Pitluck S."/>
            <person name="Kyrpides N."/>
            <person name="Mavromatis K."/>
            <person name="Ivanova N."/>
            <person name="Mikhailova N."/>
            <person name="Sims D."/>
            <person name="Meinche L."/>
            <person name="Brettin T."/>
            <person name="Detter J.C."/>
            <person name="Han C."/>
            <person name="Larimer F."/>
            <person name="Land M."/>
            <person name="Hauser L."/>
            <person name="Markowitz V."/>
            <person name="Cheng J.-F."/>
            <person name="Hugenholtz P."/>
            <person name="Woyke T."/>
            <person name="Wu D."/>
            <person name="Spring S."/>
            <person name="Klenk H.-P."/>
            <person name="Eisen J.A."/>
        </authorList>
    </citation>
    <scope>NUCLEOTIDE SEQUENCE [LARGE SCALE GENOMIC DNA]</scope>
    <source>
        <strain evidence="13">ATCC 43595 / DSM 2588 / LMG 13176 / NBRC 15968 / NCIMB 11800 / UQM 2034</strain>
    </source>
</reference>
<keyword evidence="3 7" id="KW-0347">Helicase</keyword>
<dbReference type="CDD" id="cd00268">
    <property type="entry name" value="DEADc"/>
    <property type="match status" value="1"/>
</dbReference>
<keyword evidence="4 7" id="KW-0067">ATP-binding</keyword>
<evidence type="ECO:0000256" key="7">
    <source>
        <dbReference type="RuleBase" id="RU000492"/>
    </source>
</evidence>
<feature type="compositionally biased region" description="Polar residues" evidence="8">
    <location>
        <begin position="434"/>
        <end position="444"/>
    </location>
</feature>
<feature type="domain" description="Helicase ATP-binding" evidence="9">
    <location>
        <begin position="32"/>
        <end position="208"/>
    </location>
</feature>
<dbReference type="SMART" id="SM00490">
    <property type="entry name" value="HELICc"/>
    <property type="match status" value="1"/>
</dbReference>
<dbReference type="InterPro" id="IPR044742">
    <property type="entry name" value="DEAD/DEAH_RhlB"/>
</dbReference>
<dbReference type="InterPro" id="IPR001650">
    <property type="entry name" value="Helicase_C-like"/>
</dbReference>
<reference evidence="12 13" key="2">
    <citation type="journal article" date="2010" name="Stand. Genomic Sci.">
        <title>Complete genome sequence of Chitinophaga pinensis type strain (UQM 2034).</title>
        <authorList>
            <person name="Glavina Del Rio T."/>
            <person name="Abt B."/>
            <person name="Spring S."/>
            <person name="Lapidus A."/>
            <person name="Nolan M."/>
            <person name="Tice H."/>
            <person name="Copeland A."/>
            <person name="Cheng J.F."/>
            <person name="Chen F."/>
            <person name="Bruce D."/>
            <person name="Goodwin L."/>
            <person name="Pitluck S."/>
            <person name="Ivanova N."/>
            <person name="Mavromatis K."/>
            <person name="Mikhailova N."/>
            <person name="Pati A."/>
            <person name="Chen A."/>
            <person name="Palaniappan K."/>
            <person name="Land M."/>
            <person name="Hauser L."/>
            <person name="Chang Y.J."/>
            <person name="Jeffries C.D."/>
            <person name="Chain P."/>
            <person name="Saunders E."/>
            <person name="Detter J.C."/>
            <person name="Brettin T."/>
            <person name="Rohde M."/>
            <person name="Goker M."/>
            <person name="Bristow J."/>
            <person name="Eisen J.A."/>
            <person name="Markowitz V."/>
            <person name="Hugenholtz P."/>
            <person name="Kyrpides N.C."/>
            <person name="Klenk H.P."/>
            <person name="Lucas S."/>
        </authorList>
    </citation>
    <scope>NUCLEOTIDE SEQUENCE [LARGE SCALE GENOMIC DNA]</scope>
    <source>
        <strain evidence="13">ATCC 43595 / DSM 2588 / LMG 13176 / NBRC 15968 / NCIMB 11800 / UQM 2034</strain>
    </source>
</reference>